<reference evidence="3" key="1">
    <citation type="journal article" date="2019" name="Int. J. Syst. Evol. Microbiol.">
        <title>The Global Catalogue of Microorganisms (GCM) 10K type strain sequencing project: providing services to taxonomists for standard genome sequencing and annotation.</title>
        <authorList>
            <consortium name="The Broad Institute Genomics Platform"/>
            <consortium name="The Broad Institute Genome Sequencing Center for Infectious Disease"/>
            <person name="Wu L."/>
            <person name="Ma J."/>
        </authorList>
    </citation>
    <scope>NUCLEOTIDE SEQUENCE [LARGE SCALE GENOMIC DNA]</scope>
    <source>
        <strain evidence="3">CCUG 53762</strain>
    </source>
</reference>
<protein>
    <submittedName>
        <fullName evidence="2">VOC family protein</fullName>
    </submittedName>
</protein>
<dbReference type="PANTHER" id="PTHR33993">
    <property type="entry name" value="GLYOXALASE-RELATED"/>
    <property type="match status" value="1"/>
</dbReference>
<evidence type="ECO:0000313" key="2">
    <source>
        <dbReference type="EMBL" id="MFD1630073.1"/>
    </source>
</evidence>
<dbReference type="PANTHER" id="PTHR33993:SF2">
    <property type="entry name" value="VOC DOMAIN-CONTAINING PROTEIN"/>
    <property type="match status" value="1"/>
</dbReference>
<sequence length="165" mass="18238">MAMNNILISTLFWGFSFTSCINPNKQTQETSTKDTITNSKSVNMNSYISMFEIPAADITRAINFYQTLLDIKIEKMDIEEMKMGILPYEGQMVTGVIIQADGYKPSANGVTIYLNAGDNLQTTLDKVENNGGKILVQKTAHADESGFFAIFLDTEGNKMALNSPN</sequence>
<dbReference type="InterPro" id="IPR004360">
    <property type="entry name" value="Glyas_Fos-R_dOase_dom"/>
</dbReference>
<dbReference type="InterPro" id="IPR029068">
    <property type="entry name" value="Glyas_Bleomycin-R_OHBP_Dase"/>
</dbReference>
<evidence type="ECO:0000313" key="3">
    <source>
        <dbReference type="Proteomes" id="UP001597118"/>
    </source>
</evidence>
<accession>A0ABW4IBG0</accession>
<dbReference type="CDD" id="cd07247">
    <property type="entry name" value="SgaA_N_like"/>
    <property type="match status" value="1"/>
</dbReference>
<evidence type="ECO:0000259" key="1">
    <source>
        <dbReference type="Pfam" id="PF00903"/>
    </source>
</evidence>
<comment type="caution">
    <text evidence="2">The sequence shown here is derived from an EMBL/GenBank/DDBJ whole genome shotgun (WGS) entry which is preliminary data.</text>
</comment>
<dbReference type="RefSeq" id="WP_379662451.1">
    <property type="nucleotide sequence ID" value="NZ_JBHUDG010000014.1"/>
</dbReference>
<dbReference type="Proteomes" id="UP001597118">
    <property type="component" value="Unassembled WGS sequence"/>
</dbReference>
<gene>
    <name evidence="2" type="ORF">ACFSAH_09300</name>
</gene>
<dbReference type="Pfam" id="PF00903">
    <property type="entry name" value="Glyoxalase"/>
    <property type="match status" value="1"/>
</dbReference>
<dbReference type="SUPFAM" id="SSF54593">
    <property type="entry name" value="Glyoxalase/Bleomycin resistance protein/Dihydroxybiphenyl dioxygenase"/>
    <property type="match status" value="1"/>
</dbReference>
<proteinExistence type="predicted"/>
<feature type="domain" description="Glyoxalase/fosfomycin resistance/dioxygenase" evidence="1">
    <location>
        <begin position="48"/>
        <end position="159"/>
    </location>
</feature>
<keyword evidence="3" id="KW-1185">Reference proteome</keyword>
<dbReference type="EMBL" id="JBHUDG010000014">
    <property type="protein sequence ID" value="MFD1630073.1"/>
    <property type="molecule type" value="Genomic_DNA"/>
</dbReference>
<organism evidence="2 3">
    <name type="scientific">Pseudopedobacter beijingensis</name>
    <dbReference type="NCBI Taxonomy" id="1207056"/>
    <lineage>
        <taxon>Bacteria</taxon>
        <taxon>Pseudomonadati</taxon>
        <taxon>Bacteroidota</taxon>
        <taxon>Sphingobacteriia</taxon>
        <taxon>Sphingobacteriales</taxon>
        <taxon>Sphingobacteriaceae</taxon>
        <taxon>Pseudopedobacter</taxon>
    </lineage>
</organism>
<name>A0ABW4IBG0_9SPHI</name>
<dbReference type="Gene3D" id="3.10.180.10">
    <property type="entry name" value="2,3-Dihydroxybiphenyl 1,2-Dioxygenase, domain 1"/>
    <property type="match status" value="1"/>
</dbReference>
<dbReference type="InterPro" id="IPR052164">
    <property type="entry name" value="Anthracycline_SecMetBiosynth"/>
</dbReference>